<evidence type="ECO:0000256" key="2">
    <source>
        <dbReference type="ARBA" id="ARBA00022692"/>
    </source>
</evidence>
<dbReference type="AlphaFoldDB" id="A0A919JU04"/>
<dbReference type="InterPro" id="IPR007016">
    <property type="entry name" value="O-antigen_ligase-rel_domated"/>
</dbReference>
<feature type="transmembrane region" description="Helical" evidence="6">
    <location>
        <begin position="197"/>
        <end position="216"/>
    </location>
</feature>
<accession>A0A919JU04</accession>
<evidence type="ECO:0000259" key="7">
    <source>
        <dbReference type="Pfam" id="PF04932"/>
    </source>
</evidence>
<comment type="caution">
    <text evidence="8">The sequence shown here is derived from an EMBL/GenBank/DDBJ whole genome shotgun (WGS) entry which is preliminary data.</text>
</comment>
<evidence type="ECO:0000313" key="9">
    <source>
        <dbReference type="Proteomes" id="UP000636960"/>
    </source>
</evidence>
<evidence type="ECO:0000256" key="6">
    <source>
        <dbReference type="SAM" id="Phobius"/>
    </source>
</evidence>
<dbReference type="EMBL" id="BOMV01000005">
    <property type="protein sequence ID" value="GIE93168.1"/>
    <property type="molecule type" value="Genomic_DNA"/>
</dbReference>
<evidence type="ECO:0000313" key="8">
    <source>
        <dbReference type="EMBL" id="GIE93168.1"/>
    </source>
</evidence>
<protein>
    <recommendedName>
        <fullName evidence="7">O-antigen ligase-related domain-containing protein</fullName>
    </recommendedName>
</protein>
<evidence type="ECO:0000256" key="1">
    <source>
        <dbReference type="ARBA" id="ARBA00004141"/>
    </source>
</evidence>
<dbReference type="InterPro" id="IPR051533">
    <property type="entry name" value="WaaL-like"/>
</dbReference>
<organism evidence="8 9">
    <name type="scientific">Paractinoplanes rishiriensis</name>
    <dbReference type="NCBI Taxonomy" id="1050105"/>
    <lineage>
        <taxon>Bacteria</taxon>
        <taxon>Bacillati</taxon>
        <taxon>Actinomycetota</taxon>
        <taxon>Actinomycetes</taxon>
        <taxon>Micromonosporales</taxon>
        <taxon>Micromonosporaceae</taxon>
        <taxon>Paractinoplanes</taxon>
    </lineage>
</organism>
<dbReference type="RefSeq" id="WP_239162434.1">
    <property type="nucleotide sequence ID" value="NZ_BOMV01000005.1"/>
</dbReference>
<dbReference type="PANTHER" id="PTHR37422:SF13">
    <property type="entry name" value="LIPOPOLYSACCHARIDE BIOSYNTHESIS PROTEIN PA4999-RELATED"/>
    <property type="match status" value="1"/>
</dbReference>
<keyword evidence="4 6" id="KW-0472">Membrane</keyword>
<gene>
    <name evidence="8" type="ORF">Ari01nite_06330</name>
</gene>
<feature type="compositionally biased region" description="Low complexity" evidence="5">
    <location>
        <begin position="444"/>
        <end position="453"/>
    </location>
</feature>
<feature type="transmembrane region" description="Helical" evidence="6">
    <location>
        <begin position="18"/>
        <end position="37"/>
    </location>
</feature>
<feature type="transmembrane region" description="Helical" evidence="6">
    <location>
        <begin position="345"/>
        <end position="365"/>
    </location>
</feature>
<dbReference type="PANTHER" id="PTHR37422">
    <property type="entry name" value="TEICHURONIC ACID BIOSYNTHESIS PROTEIN TUAE"/>
    <property type="match status" value="1"/>
</dbReference>
<feature type="transmembrane region" description="Helical" evidence="6">
    <location>
        <begin position="399"/>
        <end position="416"/>
    </location>
</feature>
<keyword evidence="2 6" id="KW-0812">Transmembrane</keyword>
<evidence type="ECO:0000256" key="5">
    <source>
        <dbReference type="SAM" id="MobiDB-lite"/>
    </source>
</evidence>
<name>A0A919JU04_9ACTN</name>
<dbReference type="GO" id="GO:0016020">
    <property type="term" value="C:membrane"/>
    <property type="evidence" value="ECO:0007669"/>
    <property type="project" value="UniProtKB-SubCell"/>
</dbReference>
<reference evidence="8" key="1">
    <citation type="submission" date="2021-01" db="EMBL/GenBank/DDBJ databases">
        <title>Whole genome shotgun sequence of Actinoplanes rishiriensis NBRC 108556.</title>
        <authorList>
            <person name="Komaki H."/>
            <person name="Tamura T."/>
        </authorList>
    </citation>
    <scope>NUCLEOTIDE SEQUENCE</scope>
    <source>
        <strain evidence="8">NBRC 108556</strain>
    </source>
</reference>
<dbReference type="Pfam" id="PF04932">
    <property type="entry name" value="Wzy_C"/>
    <property type="match status" value="1"/>
</dbReference>
<feature type="transmembrane region" description="Helical" evidence="6">
    <location>
        <begin position="168"/>
        <end position="191"/>
    </location>
</feature>
<feature type="domain" description="O-antigen ligase-related" evidence="7">
    <location>
        <begin position="227"/>
        <end position="361"/>
    </location>
</feature>
<feature type="transmembrane region" description="Helical" evidence="6">
    <location>
        <begin position="70"/>
        <end position="97"/>
    </location>
</feature>
<feature type="transmembrane region" description="Helical" evidence="6">
    <location>
        <begin position="264"/>
        <end position="286"/>
    </location>
</feature>
<dbReference type="Proteomes" id="UP000636960">
    <property type="component" value="Unassembled WGS sequence"/>
</dbReference>
<proteinExistence type="predicted"/>
<feature type="transmembrane region" description="Helical" evidence="6">
    <location>
        <begin position="109"/>
        <end position="126"/>
    </location>
</feature>
<feature type="region of interest" description="Disordered" evidence="5">
    <location>
        <begin position="424"/>
        <end position="461"/>
    </location>
</feature>
<evidence type="ECO:0000256" key="4">
    <source>
        <dbReference type="ARBA" id="ARBA00023136"/>
    </source>
</evidence>
<comment type="subcellular location">
    <subcellularLocation>
        <location evidence="1">Membrane</location>
        <topology evidence="1">Multi-pass membrane protein</topology>
    </subcellularLocation>
</comment>
<keyword evidence="3 6" id="KW-1133">Transmembrane helix</keyword>
<sequence length="461" mass="47413">MVLDHRARLAANPIGRRSILLVVLGVAGAPALLYVAIESRVGFDELMLLAAGGLGLLVPPHRLVAAMAPAWLLAPLAAEAFVIACGATMALGIGLLLRFVGGALQLRRAVGWLALFAAALSVSLLYPVTAGSTPLSPWHDLAGVLIGLAVAASALSAPPDPAVMAKTIAVAGAVVAGIILAGGALAAGRLVGASLNANYLGMLLALPCIAAIGLAWHARQPAWLIAAAPGAVALVQTQSRGALVAIAAGAGYLMLSKRSWPQRALVIAAGALLAVLFGDVLMELLLGGRSTTELDANSTIRAEVLRLALQVAVEHPLRGIGYGMFPPYAAAAPEMGIFINTHNEYARLVCEAGMPASALFAVLLVRAMRGGGDEAGMVLRAIVVVYATGLLFGNFLSNIFVSVPFWLALGCLLAGCRNRKAEGMPSWSTVVPRSAPDNGSPLARTGRTSSAPSTRRRSRQR</sequence>
<keyword evidence="9" id="KW-1185">Reference proteome</keyword>
<evidence type="ECO:0000256" key="3">
    <source>
        <dbReference type="ARBA" id="ARBA00022989"/>
    </source>
</evidence>